<keyword evidence="3" id="KW-1185">Reference proteome</keyword>
<dbReference type="Proteomes" id="UP000011863">
    <property type="component" value="Chromosome"/>
</dbReference>
<accession>A0A6C7E815</accession>
<evidence type="ECO:0000313" key="3">
    <source>
        <dbReference type="Proteomes" id="UP000011863"/>
    </source>
</evidence>
<evidence type="ECO:0000313" key="2">
    <source>
        <dbReference type="EMBL" id="BAN02503.1"/>
    </source>
</evidence>
<dbReference type="SUPFAM" id="SSF54909">
    <property type="entry name" value="Dimeric alpha+beta barrel"/>
    <property type="match status" value="1"/>
</dbReference>
<feature type="domain" description="ABM" evidence="1">
    <location>
        <begin position="4"/>
        <end position="92"/>
    </location>
</feature>
<dbReference type="RefSeq" id="WP_015441750.1">
    <property type="nucleotide sequence ID" value="NC_020520.1"/>
</dbReference>
<dbReference type="InterPro" id="IPR007138">
    <property type="entry name" value="ABM_dom"/>
</dbReference>
<dbReference type="PANTHER" id="PTHR33336">
    <property type="entry name" value="QUINOL MONOOXYGENASE YGIN-RELATED"/>
    <property type="match status" value="1"/>
</dbReference>
<dbReference type="AlphaFoldDB" id="A0A6C7E815"/>
<sequence>MSKITLIAKLTAAEGKNDELETVLQGVCDASVEEDGLEIYSAHRANDQDGVYYFFEMYQDGEALAIHGKGDGMKAAMGKFGGLLAGAPEITLMTPLAAKGLDI</sequence>
<dbReference type="PANTHER" id="PTHR33336:SF3">
    <property type="entry name" value="ABM DOMAIN-CONTAINING PROTEIN"/>
    <property type="match status" value="1"/>
</dbReference>
<reference evidence="2 3" key="1">
    <citation type="journal article" date="2013" name="Int. J. Syst. Evol. Microbiol.">
        <title>Ilumatobacter nonamiense sp. nov. and Ilumatobacter coccineum sp. nov., isolated from seashore sand.</title>
        <authorList>
            <person name="Matsumoto A."/>
            <person name="Kasai H."/>
            <person name="Matsuo Y."/>
            <person name="Shizuri Y."/>
            <person name="Ichikawa N."/>
            <person name="Fujita N."/>
            <person name="Omura S."/>
            <person name="Takahashi Y."/>
        </authorList>
    </citation>
    <scope>NUCLEOTIDE SEQUENCE [LARGE SCALE GENOMIC DNA]</scope>
    <source>
        <strain evidence="3">NBRC 103263 / KCTC 29153 / YM16-304</strain>
    </source>
</reference>
<dbReference type="InterPro" id="IPR050744">
    <property type="entry name" value="AI-2_Isomerase_LsrG"/>
</dbReference>
<gene>
    <name evidence="2" type="ORF">YM304_21890</name>
</gene>
<name>A0A6C7E815_ILUCY</name>
<dbReference type="Pfam" id="PF03992">
    <property type="entry name" value="ABM"/>
    <property type="match status" value="1"/>
</dbReference>
<dbReference type="KEGG" id="aym:YM304_21890"/>
<proteinExistence type="predicted"/>
<dbReference type="EMBL" id="AP012057">
    <property type="protein sequence ID" value="BAN02503.1"/>
    <property type="molecule type" value="Genomic_DNA"/>
</dbReference>
<dbReference type="OrthoDB" id="3695636at2"/>
<dbReference type="Gene3D" id="3.30.70.100">
    <property type="match status" value="1"/>
</dbReference>
<organism evidence="2 3">
    <name type="scientific">Ilumatobacter coccineus (strain NBRC 103263 / KCTC 29153 / YM16-304)</name>
    <dbReference type="NCBI Taxonomy" id="1313172"/>
    <lineage>
        <taxon>Bacteria</taxon>
        <taxon>Bacillati</taxon>
        <taxon>Actinomycetota</taxon>
        <taxon>Acidimicrobiia</taxon>
        <taxon>Acidimicrobiales</taxon>
        <taxon>Ilumatobacteraceae</taxon>
        <taxon>Ilumatobacter</taxon>
    </lineage>
</organism>
<dbReference type="GO" id="GO:0003824">
    <property type="term" value="F:catalytic activity"/>
    <property type="evidence" value="ECO:0007669"/>
    <property type="project" value="TreeGrafter"/>
</dbReference>
<dbReference type="PROSITE" id="PS51725">
    <property type="entry name" value="ABM"/>
    <property type="match status" value="1"/>
</dbReference>
<evidence type="ECO:0000259" key="1">
    <source>
        <dbReference type="PROSITE" id="PS51725"/>
    </source>
</evidence>
<dbReference type="InterPro" id="IPR011008">
    <property type="entry name" value="Dimeric_a/b-barrel"/>
</dbReference>
<protein>
    <recommendedName>
        <fullName evidence="1">ABM domain-containing protein</fullName>
    </recommendedName>
</protein>